<dbReference type="Proteomes" id="UP000038045">
    <property type="component" value="Unplaced"/>
</dbReference>
<reference evidence="2" key="1">
    <citation type="submission" date="2017-02" db="UniProtKB">
        <authorList>
            <consortium name="WormBaseParasite"/>
        </authorList>
    </citation>
    <scope>IDENTIFICATION</scope>
</reference>
<dbReference type="WBParaSite" id="PTRK_0000567100.1">
    <property type="protein sequence ID" value="PTRK_0000567100.1"/>
    <property type="gene ID" value="PTRK_0000567100"/>
</dbReference>
<keyword evidence="1" id="KW-1185">Reference proteome</keyword>
<proteinExistence type="predicted"/>
<evidence type="ECO:0000313" key="2">
    <source>
        <dbReference type="WBParaSite" id="PTRK_0000567100.1"/>
    </source>
</evidence>
<organism evidence="1 2">
    <name type="scientific">Parastrongyloides trichosuri</name>
    <name type="common">Possum-specific nematode worm</name>
    <dbReference type="NCBI Taxonomy" id="131310"/>
    <lineage>
        <taxon>Eukaryota</taxon>
        <taxon>Metazoa</taxon>
        <taxon>Ecdysozoa</taxon>
        <taxon>Nematoda</taxon>
        <taxon>Chromadorea</taxon>
        <taxon>Rhabditida</taxon>
        <taxon>Tylenchina</taxon>
        <taxon>Panagrolaimomorpha</taxon>
        <taxon>Strongyloidoidea</taxon>
        <taxon>Strongyloididae</taxon>
        <taxon>Parastrongyloides</taxon>
    </lineage>
</organism>
<evidence type="ECO:0000313" key="1">
    <source>
        <dbReference type="Proteomes" id="UP000038045"/>
    </source>
</evidence>
<sequence length="102" mass="12641">MLESIASFFNFIYELIFGKKKKSIYDREYRQYQRDHASSPYYETEFGGEVNDDYDDDYYNLGYYNYDHTPAFGHHRKKHSHRRKIRRKILKKPPFVRKEKEE</sequence>
<protein>
    <submittedName>
        <fullName evidence="2">Immunogenic miracidial antigen 8I'</fullName>
    </submittedName>
</protein>
<dbReference type="AlphaFoldDB" id="A0A0N4ZDK8"/>
<name>A0A0N4ZDK8_PARTI</name>
<accession>A0A0N4ZDK8</accession>